<dbReference type="InterPro" id="IPR002898">
    <property type="entry name" value="MotA_ExbB_proton_chnl"/>
</dbReference>
<keyword evidence="6 9" id="KW-1133">Transmembrane helix</keyword>
<keyword evidence="7 9" id="KW-0472">Membrane</keyword>
<evidence type="ECO:0000256" key="1">
    <source>
        <dbReference type="ARBA" id="ARBA00004429"/>
    </source>
</evidence>
<dbReference type="EMBL" id="AABTCC010000003">
    <property type="protein sequence ID" value="EAI8858526.1"/>
    <property type="molecule type" value="Genomic_DNA"/>
</dbReference>
<dbReference type="OMA" id="MGSNAPY"/>
<dbReference type="EMBL" id="AACCXK010000005">
    <property type="protein sequence ID" value="EAK0452824.1"/>
    <property type="molecule type" value="Genomic_DNA"/>
</dbReference>
<dbReference type="Pfam" id="PF01618">
    <property type="entry name" value="MotA_ExbB"/>
    <property type="match status" value="1"/>
</dbReference>
<dbReference type="PANTHER" id="PTHR30625">
    <property type="entry name" value="PROTEIN TOLQ"/>
    <property type="match status" value="1"/>
</dbReference>
<evidence type="ECO:0000256" key="2">
    <source>
        <dbReference type="ARBA" id="ARBA00022448"/>
    </source>
</evidence>
<dbReference type="InterPro" id="IPR014172">
    <property type="entry name" value="TonB_ExbB_2"/>
</dbReference>
<feature type="domain" description="MotA/TolQ/ExbB proton channel" evidence="10">
    <location>
        <begin position="48"/>
        <end position="139"/>
    </location>
</feature>
<dbReference type="GO" id="GO:0017038">
    <property type="term" value="P:protein import"/>
    <property type="evidence" value="ECO:0007669"/>
    <property type="project" value="TreeGrafter"/>
</dbReference>
<evidence type="ECO:0000256" key="4">
    <source>
        <dbReference type="ARBA" id="ARBA00022692"/>
    </source>
</evidence>
<evidence type="ECO:0000256" key="9">
    <source>
        <dbReference type="SAM" id="Phobius"/>
    </source>
</evidence>
<evidence type="ECO:0000313" key="12">
    <source>
        <dbReference type="EMBL" id="EAI8858526.1"/>
    </source>
</evidence>
<evidence type="ECO:0000259" key="10">
    <source>
        <dbReference type="Pfam" id="PF01618"/>
    </source>
</evidence>
<organism evidence="13">
    <name type="scientific">Campylobacter fetus</name>
    <dbReference type="NCBI Taxonomy" id="196"/>
    <lineage>
        <taxon>Bacteria</taxon>
        <taxon>Pseudomonadati</taxon>
        <taxon>Campylobacterota</taxon>
        <taxon>Epsilonproteobacteria</taxon>
        <taxon>Campylobacterales</taxon>
        <taxon>Campylobacteraceae</taxon>
        <taxon>Campylobacter</taxon>
    </lineage>
</organism>
<evidence type="ECO:0000256" key="3">
    <source>
        <dbReference type="ARBA" id="ARBA00022475"/>
    </source>
</evidence>
<dbReference type="Proteomes" id="UP000535509">
    <property type="component" value="Unassembled WGS sequence"/>
</dbReference>
<feature type="transmembrane region" description="Helical" evidence="9">
    <location>
        <begin position="105"/>
        <end position="127"/>
    </location>
</feature>
<evidence type="ECO:0000256" key="5">
    <source>
        <dbReference type="ARBA" id="ARBA00022927"/>
    </source>
</evidence>
<keyword evidence="15" id="KW-1185">Reference proteome</keyword>
<evidence type="ECO:0000313" key="16">
    <source>
        <dbReference type="Proteomes" id="UP000557842"/>
    </source>
</evidence>
<reference evidence="13 16" key="1">
    <citation type="submission" date="2018-05" db="EMBL/GenBank/DDBJ databases">
        <authorList>
            <consortium name="PulseNet: The National Subtyping Network for Foodborne Disease Surveillance"/>
            <person name="Tarr C.L."/>
            <person name="Trees E."/>
            <person name="Katz L.S."/>
            <person name="Carleton-Romer H.A."/>
            <person name="Stroika S."/>
            <person name="Kucerova Z."/>
            <person name="Roache K.F."/>
            <person name="Sabol A.L."/>
            <person name="Besser J."/>
            <person name="Gerner-Smidt P."/>
        </authorList>
    </citation>
    <scope>NUCLEOTIDE SEQUENCE</scope>
    <source>
        <strain evidence="13">2014D-0197</strain>
        <strain evidence="11 16">2016D-0221</strain>
        <strain evidence="14">D4313</strain>
        <strain evidence="12 15">PNUSAC001503</strain>
    </source>
</reference>
<evidence type="ECO:0000256" key="6">
    <source>
        <dbReference type="ARBA" id="ARBA00022989"/>
    </source>
</evidence>
<comment type="caution">
    <text evidence="13">The sequence shown here is derived from an EMBL/GenBank/DDBJ whole genome shotgun (WGS) entry which is preliminary data.</text>
</comment>
<evidence type="ECO:0000313" key="14">
    <source>
        <dbReference type="EMBL" id="EAK0468434.1"/>
    </source>
</evidence>
<dbReference type="GO" id="GO:0005886">
    <property type="term" value="C:plasma membrane"/>
    <property type="evidence" value="ECO:0007669"/>
    <property type="project" value="UniProtKB-SubCell"/>
</dbReference>
<proteinExistence type="inferred from homology"/>
<dbReference type="EMBL" id="AABQDW010000002">
    <property type="protein sequence ID" value="EAI5407421.1"/>
    <property type="molecule type" value="Genomic_DNA"/>
</dbReference>
<feature type="transmembrane region" description="Helical" evidence="9">
    <location>
        <begin position="13"/>
        <end position="40"/>
    </location>
</feature>
<accession>A0A5L8UEP6</accession>
<gene>
    <name evidence="13" type="primary">exbB</name>
    <name evidence="13" type="ORF">AAH17_04035</name>
    <name evidence="14" type="ORF">AAH24_03495</name>
    <name evidence="11" type="ORF">BVH53_01690</name>
    <name evidence="12" type="ORF">CX802_01505</name>
</gene>
<evidence type="ECO:0000313" key="11">
    <source>
        <dbReference type="EMBL" id="EAI5407421.1"/>
    </source>
</evidence>
<evidence type="ECO:0000256" key="7">
    <source>
        <dbReference type="ARBA" id="ARBA00023136"/>
    </source>
</evidence>
<dbReference type="RefSeq" id="WP_002848380.1">
    <property type="nucleotide sequence ID" value="NZ_AABUZP020000024.1"/>
</dbReference>
<keyword evidence="2 8" id="KW-0813">Transport</keyword>
<name>A0A5L8UEP6_CAMFE</name>
<dbReference type="NCBIfam" id="TIGR02805">
    <property type="entry name" value="exbB2"/>
    <property type="match status" value="1"/>
</dbReference>
<dbReference type="EMBL" id="AACCXM010000002">
    <property type="protein sequence ID" value="EAK0468434.1"/>
    <property type="molecule type" value="Genomic_DNA"/>
</dbReference>
<evidence type="ECO:0000313" key="13">
    <source>
        <dbReference type="EMBL" id="EAK0452824.1"/>
    </source>
</evidence>
<comment type="similarity">
    <text evidence="8">Belongs to the exbB/tolQ family.</text>
</comment>
<dbReference type="InterPro" id="IPR050790">
    <property type="entry name" value="ExbB/TolQ_transport"/>
</dbReference>
<keyword evidence="3" id="KW-1003">Cell membrane</keyword>
<dbReference type="PANTHER" id="PTHR30625:SF15">
    <property type="entry name" value="BIOPOLYMER TRANSPORT PROTEIN EXBB"/>
    <property type="match status" value="1"/>
</dbReference>
<comment type="subcellular location">
    <subcellularLocation>
        <location evidence="1">Cell inner membrane</location>
        <topology evidence="1">Multi-pass membrane protein</topology>
    </subcellularLocation>
    <subcellularLocation>
        <location evidence="8">Membrane</location>
        <topology evidence="8">Multi-pass membrane protein</topology>
    </subcellularLocation>
</comment>
<dbReference type="GO" id="GO:0055085">
    <property type="term" value="P:transmembrane transport"/>
    <property type="evidence" value="ECO:0007669"/>
    <property type="project" value="InterPro"/>
</dbReference>
<feature type="transmembrane region" description="Helical" evidence="9">
    <location>
        <begin position="61"/>
        <end position="85"/>
    </location>
</feature>
<sequence>MEIVLFLKQNIDYIIMGILGFMSFFALYFTIERALFYSFVDIGHFKSIKSLEMALTKNLTFLYVIYSNAPYVGLLGTVCGIMITFYDMGASGNINANTIMMGLSLALKATALGIAVAIPTLAIYNLLNRKVDILLAKFEETL</sequence>
<evidence type="ECO:0000256" key="8">
    <source>
        <dbReference type="RuleBase" id="RU004057"/>
    </source>
</evidence>
<dbReference type="GeneID" id="61064126"/>
<dbReference type="AlphaFoldDB" id="A0A5L8UEP6"/>
<dbReference type="Proteomes" id="UP000557842">
    <property type="component" value="Unassembled WGS sequence"/>
</dbReference>
<protein>
    <submittedName>
        <fullName evidence="13">TonB-system energizer ExbB</fullName>
    </submittedName>
</protein>
<keyword evidence="4 9" id="KW-0812">Transmembrane</keyword>
<keyword evidence="5 8" id="KW-0653">Protein transport</keyword>
<evidence type="ECO:0000313" key="15">
    <source>
        <dbReference type="Proteomes" id="UP000535509"/>
    </source>
</evidence>